<dbReference type="AlphaFoldDB" id="A0A0A3YVL1"/>
<dbReference type="STRING" id="371042.NG99_19660"/>
<reference evidence="2 3" key="1">
    <citation type="submission" date="2014-10" db="EMBL/GenBank/DDBJ databases">
        <title>Genome sequence of Erwinia typographi M043b.</title>
        <authorList>
            <person name="Chan K.-G."/>
            <person name="Tan W.-S."/>
        </authorList>
    </citation>
    <scope>NUCLEOTIDE SEQUENCE [LARGE SCALE GENOMIC DNA]</scope>
    <source>
        <strain evidence="2 3">M043b</strain>
    </source>
</reference>
<dbReference type="Proteomes" id="UP000030351">
    <property type="component" value="Unassembled WGS sequence"/>
</dbReference>
<dbReference type="RefSeq" id="WP_034896650.1">
    <property type="nucleotide sequence ID" value="NZ_JRUQ01000055.1"/>
</dbReference>
<sequence>MRFTLRPRQQLADELSFTQVPENALAVWSLGQSGMVLKNAAGDLLAIDPYLSDAIERNNPGTEFVRLFPPVLPPEALKVCDAVLISHFHDDHMDRATLEPLAAAAPTMPFWIPSPDATTLRQDNPHLRDNVRAAITGEAFQIGAFQVLPIAAAHSEYEKNAEGHDRFLGYFITCGEIRFWHSGDTLVTAELQAEMQQLAPDIAVLPINGGDYARGARGILPNMSFRDAADLNHQLGCDLLLPCHYDLFSCNRDNPAWFVDYIMKRYPGDKFHLMMPGERLLYLKERDHQESLRHAR</sequence>
<dbReference type="Gene3D" id="3.60.15.10">
    <property type="entry name" value="Ribonuclease Z/Hydroxyacylglutathione hydrolase-like"/>
    <property type="match status" value="1"/>
</dbReference>
<evidence type="ECO:0000259" key="1">
    <source>
        <dbReference type="Pfam" id="PF12706"/>
    </source>
</evidence>
<accession>A0A0A3YVL1</accession>
<dbReference type="EMBL" id="JRUQ01000055">
    <property type="protein sequence ID" value="KGT89544.1"/>
    <property type="molecule type" value="Genomic_DNA"/>
</dbReference>
<comment type="caution">
    <text evidence="2">The sequence shown here is derived from an EMBL/GenBank/DDBJ whole genome shotgun (WGS) entry which is preliminary data.</text>
</comment>
<dbReference type="OrthoDB" id="9805728at2"/>
<evidence type="ECO:0000313" key="2">
    <source>
        <dbReference type="EMBL" id="KGT89544.1"/>
    </source>
</evidence>
<dbReference type="Pfam" id="PF12706">
    <property type="entry name" value="Lactamase_B_2"/>
    <property type="match status" value="1"/>
</dbReference>
<dbReference type="SUPFAM" id="SSF56281">
    <property type="entry name" value="Metallo-hydrolase/oxidoreductase"/>
    <property type="match status" value="1"/>
</dbReference>
<gene>
    <name evidence="2" type="ORF">NG99_19660</name>
</gene>
<feature type="domain" description="Metallo-beta-lactamase" evidence="1">
    <location>
        <begin position="60"/>
        <end position="245"/>
    </location>
</feature>
<proteinExistence type="predicted"/>
<protein>
    <recommendedName>
        <fullName evidence="1">Metallo-beta-lactamase domain-containing protein</fullName>
    </recommendedName>
</protein>
<name>A0A0A3YVL1_9GAMM</name>
<dbReference type="InterPro" id="IPR001279">
    <property type="entry name" value="Metallo-B-lactamas"/>
</dbReference>
<dbReference type="InterPro" id="IPR036866">
    <property type="entry name" value="RibonucZ/Hydroxyglut_hydro"/>
</dbReference>
<organism evidence="2 3">
    <name type="scientific">Erwinia typographi</name>
    <dbReference type="NCBI Taxonomy" id="371042"/>
    <lineage>
        <taxon>Bacteria</taxon>
        <taxon>Pseudomonadati</taxon>
        <taxon>Pseudomonadota</taxon>
        <taxon>Gammaproteobacteria</taxon>
        <taxon>Enterobacterales</taxon>
        <taxon>Erwiniaceae</taxon>
        <taxon>Erwinia</taxon>
    </lineage>
</organism>
<dbReference type="PANTHER" id="PTHR43546:SF3">
    <property type="entry name" value="UPF0173 METAL-DEPENDENT HYDROLASE MJ1163"/>
    <property type="match status" value="1"/>
</dbReference>
<keyword evidence="3" id="KW-1185">Reference proteome</keyword>
<dbReference type="PANTHER" id="PTHR43546">
    <property type="entry name" value="UPF0173 METAL-DEPENDENT HYDROLASE MJ1163-RELATED"/>
    <property type="match status" value="1"/>
</dbReference>
<dbReference type="InterPro" id="IPR050114">
    <property type="entry name" value="UPF0173_UPF0282_UlaG_hydrolase"/>
</dbReference>
<dbReference type="eggNOG" id="COG2220">
    <property type="taxonomic scope" value="Bacteria"/>
</dbReference>
<evidence type="ECO:0000313" key="3">
    <source>
        <dbReference type="Proteomes" id="UP000030351"/>
    </source>
</evidence>